<dbReference type="AlphaFoldDB" id="A0A7R9K1V6"/>
<accession>A0A7R9K1V6</accession>
<gene>
    <name evidence="1" type="ORF">TGEB3V08_LOCUS7343</name>
</gene>
<proteinExistence type="predicted"/>
<protein>
    <submittedName>
        <fullName evidence="1">Uncharacterized protein</fullName>
    </submittedName>
</protein>
<reference evidence="1" key="1">
    <citation type="submission" date="2020-11" db="EMBL/GenBank/DDBJ databases">
        <authorList>
            <person name="Tran Van P."/>
        </authorList>
    </citation>
    <scope>NUCLEOTIDE SEQUENCE</scope>
</reference>
<dbReference type="EMBL" id="OE842305">
    <property type="protein sequence ID" value="CAD7599412.1"/>
    <property type="molecule type" value="Genomic_DNA"/>
</dbReference>
<organism evidence="1">
    <name type="scientific">Timema genevievae</name>
    <name type="common">Walking stick</name>
    <dbReference type="NCBI Taxonomy" id="629358"/>
    <lineage>
        <taxon>Eukaryota</taxon>
        <taxon>Metazoa</taxon>
        <taxon>Ecdysozoa</taxon>
        <taxon>Arthropoda</taxon>
        <taxon>Hexapoda</taxon>
        <taxon>Insecta</taxon>
        <taxon>Pterygota</taxon>
        <taxon>Neoptera</taxon>
        <taxon>Polyneoptera</taxon>
        <taxon>Phasmatodea</taxon>
        <taxon>Timematodea</taxon>
        <taxon>Timematoidea</taxon>
        <taxon>Timematidae</taxon>
        <taxon>Timema</taxon>
    </lineage>
</organism>
<name>A0A7R9K1V6_TIMGE</name>
<evidence type="ECO:0000313" key="1">
    <source>
        <dbReference type="EMBL" id="CAD7599412.1"/>
    </source>
</evidence>
<sequence length="131" mass="14496">MAAAKRTGMPVLSILSSSVLHPPDYQSVTSRRGKKGKHCLPLLEDKVLIRSPYHSVEVDSNIKTAIELPYRQSNMKIMKDALRKEVKKILASLTAQEKENQSKLITSKANLSAEGLIVVLGGAFLEEKLRI</sequence>